<dbReference type="AlphaFoldDB" id="A0A670HKZ3"/>
<protein>
    <submittedName>
        <fullName evidence="1">Uncharacterized protein</fullName>
    </submittedName>
</protein>
<reference evidence="1" key="2">
    <citation type="submission" date="2025-08" db="UniProtKB">
        <authorList>
            <consortium name="Ensembl"/>
        </authorList>
    </citation>
    <scope>IDENTIFICATION</scope>
</reference>
<keyword evidence="2" id="KW-1185">Reference proteome</keyword>
<evidence type="ECO:0000313" key="1">
    <source>
        <dbReference type="Ensembl" id="ENSPMRP00000000489.1"/>
    </source>
</evidence>
<name>A0A670HKZ3_PODMU</name>
<reference evidence="1 2" key="1">
    <citation type="journal article" date="2019" name="Proc. Natl. Acad. Sci. U.S.A.">
        <title>Regulatory changes in pterin and carotenoid genes underlie balanced color polymorphisms in the wall lizard.</title>
        <authorList>
            <person name="Andrade P."/>
            <person name="Pinho C."/>
            <person name="Perez I de Lanuza G."/>
            <person name="Afonso S."/>
            <person name="Brejcha J."/>
            <person name="Rubin C.J."/>
            <person name="Wallerman O."/>
            <person name="Pereira P."/>
            <person name="Sabatino S.J."/>
            <person name="Bellati A."/>
            <person name="Pellitteri-Rosa D."/>
            <person name="Bosakova Z."/>
            <person name="Bunikis I."/>
            <person name="Carretero M.A."/>
            <person name="Feiner N."/>
            <person name="Marsik P."/>
            <person name="Pauperio F."/>
            <person name="Salvi D."/>
            <person name="Soler L."/>
            <person name="While G.M."/>
            <person name="Uller T."/>
            <person name="Font E."/>
            <person name="Andersson L."/>
            <person name="Carneiro M."/>
        </authorList>
    </citation>
    <scope>NUCLEOTIDE SEQUENCE</scope>
</reference>
<accession>A0A670HKZ3</accession>
<proteinExistence type="predicted"/>
<reference evidence="1" key="3">
    <citation type="submission" date="2025-09" db="UniProtKB">
        <authorList>
            <consortium name="Ensembl"/>
        </authorList>
    </citation>
    <scope>IDENTIFICATION</scope>
</reference>
<organism evidence="1 2">
    <name type="scientific">Podarcis muralis</name>
    <name type="common">Wall lizard</name>
    <name type="synonym">Lacerta muralis</name>
    <dbReference type="NCBI Taxonomy" id="64176"/>
    <lineage>
        <taxon>Eukaryota</taxon>
        <taxon>Metazoa</taxon>
        <taxon>Chordata</taxon>
        <taxon>Craniata</taxon>
        <taxon>Vertebrata</taxon>
        <taxon>Euteleostomi</taxon>
        <taxon>Lepidosauria</taxon>
        <taxon>Squamata</taxon>
        <taxon>Bifurcata</taxon>
        <taxon>Unidentata</taxon>
        <taxon>Episquamata</taxon>
        <taxon>Laterata</taxon>
        <taxon>Lacertibaenia</taxon>
        <taxon>Lacertidae</taxon>
        <taxon>Podarcis</taxon>
    </lineage>
</organism>
<sequence length="68" mass="7856">MYPPVSTKSEHTRRLHLLSLRSSHTQIMFQMLFETAGGESDSVLLKGFRWISDWLDSVGHWLDPAELL</sequence>
<evidence type="ECO:0000313" key="2">
    <source>
        <dbReference type="Proteomes" id="UP000472272"/>
    </source>
</evidence>
<dbReference type="Ensembl" id="ENSPMRT00000000516.1">
    <property type="protein sequence ID" value="ENSPMRP00000000489.1"/>
    <property type="gene ID" value="ENSPMRG00000000365.1"/>
</dbReference>
<dbReference type="Proteomes" id="UP000472272">
    <property type="component" value="Chromosome 3"/>
</dbReference>